<accession>A0A192A1D3</accession>
<dbReference type="Gene3D" id="3.10.450.50">
    <property type="match status" value="1"/>
</dbReference>
<dbReference type="RefSeq" id="WP_064805925.1">
    <property type="nucleotide sequence ID" value="NZ_CP016022.1"/>
</dbReference>
<gene>
    <name evidence="1" type="ORF">A9Y76_17820</name>
</gene>
<dbReference type="STRING" id="190721.ACS15_3757"/>
<protein>
    <submittedName>
        <fullName evidence="1">Uncharacterized protein</fullName>
    </submittedName>
</protein>
<dbReference type="AlphaFoldDB" id="A0A192A1D3"/>
<keyword evidence="2" id="KW-1185">Reference proteome</keyword>
<organism evidence="1 2">
    <name type="scientific">Ralstonia insidiosa</name>
    <dbReference type="NCBI Taxonomy" id="190721"/>
    <lineage>
        <taxon>Bacteria</taxon>
        <taxon>Pseudomonadati</taxon>
        <taxon>Pseudomonadota</taxon>
        <taxon>Betaproteobacteria</taxon>
        <taxon>Burkholderiales</taxon>
        <taxon>Burkholderiaceae</taxon>
        <taxon>Ralstonia</taxon>
    </lineage>
</organism>
<dbReference type="GeneID" id="61527885"/>
<reference evidence="2" key="1">
    <citation type="submission" date="2016-06" db="EMBL/GenBank/DDBJ databases">
        <authorList>
            <person name="Xu Y."/>
            <person name="Nagy A."/>
            <person name="Yan X."/>
            <person name="Kim S.W."/>
            <person name="Haley B."/>
            <person name="Liu N.T."/>
            <person name="Nou X."/>
        </authorList>
    </citation>
    <scope>NUCLEOTIDE SEQUENCE [LARGE SCALE GENOMIC DNA]</scope>
    <source>
        <strain evidence="2">ATCC 49129</strain>
    </source>
</reference>
<dbReference type="SUPFAM" id="SSF54427">
    <property type="entry name" value="NTF2-like"/>
    <property type="match status" value="1"/>
</dbReference>
<evidence type="ECO:0000313" key="2">
    <source>
        <dbReference type="Proteomes" id="UP000078572"/>
    </source>
</evidence>
<dbReference type="Proteomes" id="UP000078572">
    <property type="component" value="Chromosome 1"/>
</dbReference>
<proteinExistence type="predicted"/>
<name>A0A192A1D3_9RALS</name>
<evidence type="ECO:0000313" key="1">
    <source>
        <dbReference type="EMBL" id="ANJ74194.1"/>
    </source>
</evidence>
<dbReference type="InterPro" id="IPR032710">
    <property type="entry name" value="NTF2-like_dom_sf"/>
</dbReference>
<dbReference type="EMBL" id="CP016022">
    <property type="protein sequence ID" value="ANJ74194.1"/>
    <property type="molecule type" value="Genomic_DNA"/>
</dbReference>
<dbReference type="OrthoDB" id="8796002at2"/>
<sequence>MTTQAERNLQHAHALLDWNRAHLRHDTVLTEAVIAERFAPQFTVFANGRHYDANYANYKTFLDGFKHAIASIDYKVTQTVADAAGVVLGMRASVTRTHGAVDQFEAMLLLRFDDAGKVSLWHEVYLQSPHAAG</sequence>